<keyword evidence="2" id="KW-1185">Reference proteome</keyword>
<accession>A0ABS2EE60</accession>
<dbReference type="EMBL" id="JACJKH010000003">
    <property type="protein sequence ID" value="MBM6743260.1"/>
    <property type="molecule type" value="Genomic_DNA"/>
</dbReference>
<gene>
    <name evidence="1" type="ORF">H6A32_02870</name>
</gene>
<comment type="caution">
    <text evidence="1">The sequence shown here is derived from an EMBL/GenBank/DDBJ whole genome shotgun (WGS) entry which is preliminary data.</text>
</comment>
<dbReference type="RefSeq" id="WP_087252168.1">
    <property type="nucleotide sequence ID" value="NZ_JACJKH010000003.1"/>
</dbReference>
<evidence type="ECO:0000313" key="1">
    <source>
        <dbReference type="EMBL" id="MBM6743260.1"/>
    </source>
</evidence>
<sequence length="68" mass="7631">MPICKFCGEEFELSDARRRIGRSYGAGIYNEYYPNGDVCESCAVEEISCDYATGAEIKELMGTSWDDD</sequence>
<organism evidence="1 2">
    <name type="scientific">Drancourtella massiliensis</name>
    <dbReference type="NCBI Taxonomy" id="1632013"/>
    <lineage>
        <taxon>Bacteria</taxon>
        <taxon>Bacillati</taxon>
        <taxon>Bacillota</taxon>
        <taxon>Clostridia</taxon>
        <taxon>Eubacteriales</taxon>
        <taxon>Oscillospiraceae</taxon>
        <taxon>Drancourtella</taxon>
    </lineage>
</organism>
<evidence type="ECO:0000313" key="2">
    <source>
        <dbReference type="Proteomes" id="UP000775686"/>
    </source>
</evidence>
<dbReference type="Proteomes" id="UP000775686">
    <property type="component" value="Unassembled WGS sequence"/>
</dbReference>
<proteinExistence type="predicted"/>
<name>A0ABS2EE60_9FIRM</name>
<reference evidence="1 2" key="1">
    <citation type="journal article" date="2021" name="Sci. Rep.">
        <title>The distribution of antibiotic resistance genes in chicken gut microbiota commensals.</title>
        <authorList>
            <person name="Juricova H."/>
            <person name="Matiasovicova J."/>
            <person name="Kubasova T."/>
            <person name="Cejkova D."/>
            <person name="Rychlik I."/>
        </authorList>
    </citation>
    <scope>NUCLEOTIDE SEQUENCE [LARGE SCALE GENOMIC DNA]</scope>
    <source>
        <strain evidence="1 2">An770</strain>
    </source>
</reference>
<protein>
    <submittedName>
        <fullName evidence="1">Uncharacterized protein</fullName>
    </submittedName>
</protein>